<proteinExistence type="predicted"/>
<evidence type="ECO:0000313" key="2">
    <source>
        <dbReference type="Proteomes" id="UP000609323"/>
    </source>
</evidence>
<keyword evidence="2" id="KW-1185">Reference proteome</keyword>
<reference evidence="2" key="1">
    <citation type="journal article" date="2019" name="Int. J. Syst. Evol. Microbiol.">
        <title>The Global Catalogue of Microorganisms (GCM) 10K type strain sequencing project: providing services to taxonomists for standard genome sequencing and annotation.</title>
        <authorList>
            <consortium name="The Broad Institute Genomics Platform"/>
            <consortium name="The Broad Institute Genome Sequencing Center for Infectious Disease"/>
            <person name="Wu L."/>
            <person name="Ma J."/>
        </authorList>
    </citation>
    <scope>NUCLEOTIDE SEQUENCE [LARGE SCALE GENOMIC DNA]</scope>
    <source>
        <strain evidence="2">CGMCC 1.15044</strain>
    </source>
</reference>
<sequence>MTMKKYAMHEMLEVHEIAAFKTVCATKSKGMQILVSDPELKAILQQDVELSKQQLHELSMLLSNAQ</sequence>
<comment type="caution">
    <text evidence="1">The sequence shown here is derived from an EMBL/GenBank/DDBJ whole genome shotgun (WGS) entry which is preliminary data.</text>
</comment>
<evidence type="ECO:0008006" key="3">
    <source>
        <dbReference type="Google" id="ProtNLM"/>
    </source>
</evidence>
<name>A0ABQ1FTK5_9BACL</name>
<dbReference type="EMBL" id="BMHF01000003">
    <property type="protein sequence ID" value="GGA28998.1"/>
    <property type="molecule type" value="Genomic_DNA"/>
</dbReference>
<gene>
    <name evidence="1" type="ORF">GCM10010917_12410</name>
</gene>
<dbReference type="Proteomes" id="UP000609323">
    <property type="component" value="Unassembled WGS sequence"/>
</dbReference>
<organism evidence="1 2">
    <name type="scientific">Paenibacillus physcomitrellae</name>
    <dbReference type="NCBI Taxonomy" id="1619311"/>
    <lineage>
        <taxon>Bacteria</taxon>
        <taxon>Bacillati</taxon>
        <taxon>Bacillota</taxon>
        <taxon>Bacilli</taxon>
        <taxon>Bacillales</taxon>
        <taxon>Paenibacillaceae</taxon>
        <taxon>Paenibacillus</taxon>
    </lineage>
</organism>
<protein>
    <recommendedName>
        <fullName evidence="3">Spore coat protein</fullName>
    </recommendedName>
</protein>
<accession>A0ABQ1FTK5</accession>
<dbReference type="RefSeq" id="WP_094092967.1">
    <property type="nucleotide sequence ID" value="NZ_BMHF01000003.1"/>
</dbReference>
<evidence type="ECO:0000313" key="1">
    <source>
        <dbReference type="EMBL" id="GGA28998.1"/>
    </source>
</evidence>